<feature type="transmembrane region" description="Helical" evidence="7">
    <location>
        <begin position="336"/>
        <end position="365"/>
    </location>
</feature>
<keyword evidence="4 7" id="KW-0812">Transmembrane</keyword>
<evidence type="ECO:0000256" key="4">
    <source>
        <dbReference type="ARBA" id="ARBA00022692"/>
    </source>
</evidence>
<evidence type="ECO:0000256" key="1">
    <source>
        <dbReference type="ARBA" id="ARBA00004429"/>
    </source>
</evidence>
<keyword evidence="10" id="KW-1185">Reference proteome</keyword>
<protein>
    <recommendedName>
        <fullName evidence="7">TRAP transporter large permease protein</fullName>
    </recommendedName>
</protein>
<feature type="transmembrane region" description="Helical" evidence="7">
    <location>
        <begin position="292"/>
        <end position="315"/>
    </location>
</feature>
<evidence type="ECO:0000313" key="10">
    <source>
        <dbReference type="Proteomes" id="UP000199677"/>
    </source>
</evidence>
<organism evidence="9 10">
    <name type="scientific">Vreelandella arcis</name>
    <dbReference type="NCBI Taxonomy" id="416873"/>
    <lineage>
        <taxon>Bacteria</taxon>
        <taxon>Pseudomonadati</taxon>
        <taxon>Pseudomonadota</taxon>
        <taxon>Gammaproteobacteria</taxon>
        <taxon>Oceanospirillales</taxon>
        <taxon>Halomonadaceae</taxon>
        <taxon>Vreelandella</taxon>
    </lineage>
</organism>
<comment type="function">
    <text evidence="7">Part of the tripartite ATP-independent periplasmic (TRAP) transport system.</text>
</comment>
<comment type="similarity">
    <text evidence="7">Belongs to the TRAP transporter large permease family.</text>
</comment>
<dbReference type="NCBIfam" id="TIGR00786">
    <property type="entry name" value="dctM"/>
    <property type="match status" value="1"/>
</dbReference>
<dbReference type="EMBL" id="FNII01000013">
    <property type="protein sequence ID" value="SDO12381.1"/>
    <property type="molecule type" value="Genomic_DNA"/>
</dbReference>
<dbReference type="STRING" id="416873.SAMN04487951_11395"/>
<dbReference type="PIRSF" id="PIRSF006066">
    <property type="entry name" value="HI0050"/>
    <property type="match status" value="1"/>
</dbReference>
<evidence type="ECO:0000313" key="9">
    <source>
        <dbReference type="EMBL" id="SDO12381.1"/>
    </source>
</evidence>
<evidence type="ECO:0000256" key="6">
    <source>
        <dbReference type="ARBA" id="ARBA00023136"/>
    </source>
</evidence>
<dbReference type="PANTHER" id="PTHR33362:SF5">
    <property type="entry name" value="C4-DICARBOXYLATE TRAP TRANSPORTER LARGE PERMEASE PROTEIN DCTM"/>
    <property type="match status" value="1"/>
</dbReference>
<feature type="transmembrane region" description="Helical" evidence="7">
    <location>
        <begin position="139"/>
        <end position="162"/>
    </location>
</feature>
<evidence type="ECO:0000256" key="2">
    <source>
        <dbReference type="ARBA" id="ARBA00022475"/>
    </source>
</evidence>
<sequence length="442" mass="46505">MMMELTSGTQMIVLFFVFVLLRVPVAFSLALSAMYAMYQMDFGLDMVGDLIISGIAKYSLLAIPFFILAGNIMGITGIAGKMINFFRILVGSLPGGMGVVGTVVCLFWGAVSGSGPASVAAIGPLIIRGMVADGYSRPFAAGLVCTGAALSLIIPPSIGLVIYGILAQTSISDLFLASIVPGLMLGCLMLCALPFAKLSPLTDADPTSEEALNLYGDSEADNTISYGKRLAYAFKDAFWGLLTPVVILGGIYGGVFTPTEAAIVATVYAMFVGFVVYRSLSFRALFTSVVDSAGSSAVVMLVVAFASLFGWVVVVDGLVSNYSDALLGISDSTWMIVLVMMLILLLTGMFMDAITIMFITLPIFLPVIDSLGLDPTWFGVALMTALSIGLITPPVGINLFVAANITQLPLGKIALGVLPFLLVSLIGLLLITYMPSLSLFLL</sequence>
<feature type="transmembrane region" description="Helical" evidence="7">
    <location>
        <begin position="12"/>
        <end position="38"/>
    </location>
</feature>
<feature type="transmembrane region" description="Helical" evidence="7">
    <location>
        <begin position="50"/>
        <end position="73"/>
    </location>
</feature>
<dbReference type="GO" id="GO:0022857">
    <property type="term" value="F:transmembrane transporter activity"/>
    <property type="evidence" value="ECO:0007669"/>
    <property type="project" value="UniProtKB-UniRule"/>
</dbReference>
<reference evidence="10" key="1">
    <citation type="submission" date="2016-10" db="EMBL/GenBank/DDBJ databases">
        <authorList>
            <person name="Varghese N."/>
            <person name="Submissions S."/>
        </authorList>
    </citation>
    <scope>NUCLEOTIDE SEQUENCE [LARGE SCALE GENOMIC DNA]</scope>
    <source>
        <strain evidence="10">CGMCC 1.6494</strain>
    </source>
</reference>
<keyword evidence="2" id="KW-1003">Cell membrane</keyword>
<dbReference type="RefSeq" id="WP_211605166.1">
    <property type="nucleotide sequence ID" value="NZ_FNII01000013.1"/>
</dbReference>
<keyword evidence="5 7" id="KW-1133">Transmembrane helix</keyword>
<name>A0A1H0H0C7_9GAMM</name>
<dbReference type="InterPro" id="IPR004681">
    <property type="entry name" value="TRAP_DctM"/>
</dbReference>
<keyword evidence="7" id="KW-0813">Transport</keyword>
<feature type="transmembrane region" description="Helical" evidence="7">
    <location>
        <begin position="237"/>
        <end position="255"/>
    </location>
</feature>
<feature type="transmembrane region" description="Helical" evidence="7">
    <location>
        <begin position="174"/>
        <end position="196"/>
    </location>
</feature>
<dbReference type="PANTHER" id="PTHR33362">
    <property type="entry name" value="SIALIC ACID TRAP TRANSPORTER PERMEASE PROTEIN SIAT-RELATED"/>
    <property type="match status" value="1"/>
</dbReference>
<feature type="domain" description="TRAP C4-dicarboxylate transport system permease DctM subunit" evidence="8">
    <location>
        <begin position="12"/>
        <end position="436"/>
    </location>
</feature>
<keyword evidence="3 7" id="KW-0997">Cell inner membrane</keyword>
<dbReference type="InterPro" id="IPR010656">
    <property type="entry name" value="DctM"/>
</dbReference>
<keyword evidence="6 7" id="KW-0472">Membrane</keyword>
<evidence type="ECO:0000256" key="3">
    <source>
        <dbReference type="ARBA" id="ARBA00022519"/>
    </source>
</evidence>
<feature type="transmembrane region" description="Helical" evidence="7">
    <location>
        <begin position="413"/>
        <end position="434"/>
    </location>
</feature>
<evidence type="ECO:0000256" key="5">
    <source>
        <dbReference type="ARBA" id="ARBA00022989"/>
    </source>
</evidence>
<feature type="transmembrane region" description="Helical" evidence="7">
    <location>
        <begin position="85"/>
        <end position="110"/>
    </location>
</feature>
<evidence type="ECO:0000259" key="8">
    <source>
        <dbReference type="Pfam" id="PF06808"/>
    </source>
</evidence>
<feature type="transmembrane region" description="Helical" evidence="7">
    <location>
        <begin position="262"/>
        <end position="280"/>
    </location>
</feature>
<proteinExistence type="inferred from homology"/>
<dbReference type="Proteomes" id="UP000199677">
    <property type="component" value="Unassembled WGS sequence"/>
</dbReference>
<comment type="subcellular location">
    <subcellularLocation>
        <location evidence="1 7">Cell inner membrane</location>
        <topology evidence="1 7">Multi-pass membrane protein</topology>
    </subcellularLocation>
</comment>
<dbReference type="AlphaFoldDB" id="A0A1H0H0C7"/>
<comment type="subunit">
    <text evidence="7">The complex comprises the extracytoplasmic solute receptor protein and the two transmembrane proteins.</text>
</comment>
<dbReference type="GO" id="GO:0005886">
    <property type="term" value="C:plasma membrane"/>
    <property type="evidence" value="ECO:0007669"/>
    <property type="project" value="UniProtKB-SubCell"/>
</dbReference>
<gene>
    <name evidence="9" type="ORF">SAMN04487951_11395</name>
</gene>
<evidence type="ECO:0000256" key="7">
    <source>
        <dbReference type="RuleBase" id="RU369079"/>
    </source>
</evidence>
<accession>A0A1H0H0C7</accession>
<feature type="transmembrane region" description="Helical" evidence="7">
    <location>
        <begin position="377"/>
        <end position="401"/>
    </location>
</feature>
<dbReference type="Pfam" id="PF06808">
    <property type="entry name" value="DctM"/>
    <property type="match status" value="1"/>
</dbReference>